<sequence length="59" mass="6621">MNKQDLLIRDITCICKKGGGQVFLYGSGRDCECLIEFVNGEETTILIDSISLRRKGGRR</sequence>
<name>X0WUK3_9ZZZZ</name>
<evidence type="ECO:0000313" key="1">
    <source>
        <dbReference type="EMBL" id="GAG16396.1"/>
    </source>
</evidence>
<comment type="caution">
    <text evidence="1">The sequence shown here is derived from an EMBL/GenBank/DDBJ whole genome shotgun (WGS) entry which is preliminary data.</text>
</comment>
<proteinExistence type="predicted"/>
<gene>
    <name evidence="1" type="ORF">S01H1_58033</name>
</gene>
<dbReference type="EMBL" id="BARS01037882">
    <property type="protein sequence ID" value="GAG16396.1"/>
    <property type="molecule type" value="Genomic_DNA"/>
</dbReference>
<protein>
    <submittedName>
        <fullName evidence="1">Uncharacterized protein</fullName>
    </submittedName>
</protein>
<reference evidence="1" key="1">
    <citation type="journal article" date="2014" name="Front. Microbiol.">
        <title>High frequency of phylogenetically diverse reductive dehalogenase-homologous genes in deep subseafloor sedimentary metagenomes.</title>
        <authorList>
            <person name="Kawai M."/>
            <person name="Futagami T."/>
            <person name="Toyoda A."/>
            <person name="Takaki Y."/>
            <person name="Nishi S."/>
            <person name="Hori S."/>
            <person name="Arai W."/>
            <person name="Tsubouchi T."/>
            <person name="Morono Y."/>
            <person name="Uchiyama I."/>
            <person name="Ito T."/>
            <person name="Fujiyama A."/>
            <person name="Inagaki F."/>
            <person name="Takami H."/>
        </authorList>
    </citation>
    <scope>NUCLEOTIDE SEQUENCE</scope>
    <source>
        <strain evidence="1">Expedition CK06-06</strain>
    </source>
</reference>
<accession>X0WUK3</accession>
<dbReference type="AlphaFoldDB" id="X0WUK3"/>
<organism evidence="1">
    <name type="scientific">marine sediment metagenome</name>
    <dbReference type="NCBI Taxonomy" id="412755"/>
    <lineage>
        <taxon>unclassified sequences</taxon>
        <taxon>metagenomes</taxon>
        <taxon>ecological metagenomes</taxon>
    </lineage>
</organism>